<dbReference type="Gene3D" id="3.30.1330.60">
    <property type="entry name" value="OmpA-like domain"/>
    <property type="match status" value="1"/>
</dbReference>
<dbReference type="AlphaFoldDB" id="A0A316DSJ1"/>
<dbReference type="InterPro" id="IPR006664">
    <property type="entry name" value="OMP_bac"/>
</dbReference>
<dbReference type="OrthoDB" id="9782229at2"/>
<evidence type="ECO:0000256" key="3">
    <source>
        <dbReference type="ARBA" id="ARBA00023237"/>
    </source>
</evidence>
<feature type="domain" description="OmpA-like" evidence="5">
    <location>
        <begin position="250"/>
        <end position="366"/>
    </location>
</feature>
<comment type="caution">
    <text evidence="6">The sequence shown here is derived from an EMBL/GenBank/DDBJ whole genome shotgun (WGS) entry which is preliminary data.</text>
</comment>
<proteinExistence type="predicted"/>
<dbReference type="CDD" id="cd07185">
    <property type="entry name" value="OmpA_C-like"/>
    <property type="match status" value="1"/>
</dbReference>
<evidence type="ECO:0000313" key="6">
    <source>
        <dbReference type="EMBL" id="PWK20422.1"/>
    </source>
</evidence>
<organism evidence="6 7">
    <name type="scientific">Xanthomarina spongicola</name>
    <dbReference type="NCBI Taxonomy" id="570520"/>
    <lineage>
        <taxon>Bacteria</taxon>
        <taxon>Pseudomonadati</taxon>
        <taxon>Bacteroidota</taxon>
        <taxon>Flavobacteriia</taxon>
        <taxon>Flavobacteriales</taxon>
        <taxon>Flavobacteriaceae</taxon>
        <taxon>Xanthomarina</taxon>
    </lineage>
</organism>
<evidence type="ECO:0000256" key="2">
    <source>
        <dbReference type="ARBA" id="ARBA00023136"/>
    </source>
</evidence>
<evidence type="ECO:0000313" key="7">
    <source>
        <dbReference type="Proteomes" id="UP000245430"/>
    </source>
</evidence>
<reference evidence="6 7" key="1">
    <citation type="submission" date="2018-05" db="EMBL/GenBank/DDBJ databases">
        <title>Genomic Encyclopedia of Archaeal and Bacterial Type Strains, Phase II (KMG-II): from individual species to whole genera.</title>
        <authorList>
            <person name="Goeker M."/>
        </authorList>
    </citation>
    <scope>NUCLEOTIDE SEQUENCE [LARGE SCALE GENOMIC DNA]</scope>
    <source>
        <strain evidence="6 7">DSM 22637</strain>
    </source>
</reference>
<dbReference type="Proteomes" id="UP000245430">
    <property type="component" value="Unassembled WGS sequence"/>
</dbReference>
<accession>A0A316DSJ1</accession>
<gene>
    <name evidence="6" type="ORF">LX78_00122</name>
</gene>
<dbReference type="InterPro" id="IPR036737">
    <property type="entry name" value="OmpA-like_sf"/>
</dbReference>
<keyword evidence="2 4" id="KW-0472">Membrane</keyword>
<dbReference type="InterPro" id="IPR050330">
    <property type="entry name" value="Bact_OuterMem_StrucFunc"/>
</dbReference>
<protein>
    <submittedName>
        <fullName evidence="6">Outer membrane protein OmpA-like peptidoglycan-associated protein</fullName>
    </submittedName>
</protein>
<keyword evidence="7" id="KW-1185">Reference proteome</keyword>
<dbReference type="RefSeq" id="WP_109680701.1">
    <property type="nucleotide sequence ID" value="NZ_QGGP01000001.1"/>
</dbReference>
<dbReference type="GO" id="GO:0009279">
    <property type="term" value="C:cell outer membrane"/>
    <property type="evidence" value="ECO:0007669"/>
    <property type="project" value="UniProtKB-SubCell"/>
</dbReference>
<dbReference type="PRINTS" id="PR01021">
    <property type="entry name" value="OMPADOMAIN"/>
</dbReference>
<dbReference type="PROSITE" id="PS51123">
    <property type="entry name" value="OMPA_2"/>
    <property type="match status" value="1"/>
</dbReference>
<sequence>MMKTIYILFFNFILMICQSQNLVLNPSFEENKYCSELLGNFNKNVSNWSIPNLGSTDYFHSCSKAVGFENFFGSQNPMTGEAYSGMYVMAPEDYREYIQGELSNALTKGEKYTLSFYISLAENSSHTIKDLGVLFLKQPLNKTSDKVININNVLNEVESSHFVLINSLQYYTQKETWEKVTFEYDASGFEQFFIIGNFDTNKKIRTIKIQGTKNPDASYYYFDEISISPFEVETASSIVVNTIDDNQLLERNKVYTLKNVLFDFDKSDLLDSSITELDQLSRYLEKHKKLQIEIYGHTDNVGSQERNDKLSLLRAKTVALYLISKGLKPERIIAQGYGNRFPLTTNDTEAGRALNRRVEFKLISKK</sequence>
<dbReference type="Gene3D" id="2.60.120.260">
    <property type="entry name" value="Galactose-binding domain-like"/>
    <property type="match status" value="1"/>
</dbReference>
<dbReference type="Pfam" id="PF00691">
    <property type="entry name" value="OmpA"/>
    <property type="match status" value="1"/>
</dbReference>
<dbReference type="InterPro" id="IPR006665">
    <property type="entry name" value="OmpA-like"/>
</dbReference>
<name>A0A316DSJ1_9FLAO</name>
<keyword evidence="3" id="KW-0998">Cell outer membrane</keyword>
<evidence type="ECO:0000256" key="4">
    <source>
        <dbReference type="PROSITE-ProRule" id="PRU00473"/>
    </source>
</evidence>
<dbReference type="EMBL" id="QGGP01000001">
    <property type="protein sequence ID" value="PWK20422.1"/>
    <property type="molecule type" value="Genomic_DNA"/>
</dbReference>
<dbReference type="SUPFAM" id="SSF103088">
    <property type="entry name" value="OmpA-like"/>
    <property type="match status" value="1"/>
</dbReference>
<evidence type="ECO:0000256" key="1">
    <source>
        <dbReference type="ARBA" id="ARBA00004442"/>
    </source>
</evidence>
<dbReference type="PANTHER" id="PTHR30329:SF21">
    <property type="entry name" value="LIPOPROTEIN YIAD-RELATED"/>
    <property type="match status" value="1"/>
</dbReference>
<evidence type="ECO:0000259" key="5">
    <source>
        <dbReference type="PROSITE" id="PS51123"/>
    </source>
</evidence>
<comment type="subcellular location">
    <subcellularLocation>
        <location evidence="1">Cell outer membrane</location>
    </subcellularLocation>
</comment>
<dbReference type="PANTHER" id="PTHR30329">
    <property type="entry name" value="STATOR ELEMENT OF FLAGELLAR MOTOR COMPLEX"/>
    <property type="match status" value="1"/>
</dbReference>